<dbReference type="GO" id="GO:0006633">
    <property type="term" value="P:fatty acid biosynthetic process"/>
    <property type="evidence" value="ECO:0007669"/>
    <property type="project" value="InterPro"/>
</dbReference>
<protein>
    <submittedName>
        <fullName evidence="6">Uncharacterized protein</fullName>
    </submittedName>
</protein>
<dbReference type="Pfam" id="PF08392">
    <property type="entry name" value="FAE1_CUT1_RppA"/>
    <property type="match status" value="1"/>
</dbReference>
<dbReference type="AlphaFoldDB" id="A0AA38CNJ5"/>
<dbReference type="InterPro" id="IPR012392">
    <property type="entry name" value="3-ktacl-CoA_syn"/>
</dbReference>
<dbReference type="InterPro" id="IPR049437">
    <property type="entry name" value="tRNA-synt_1c_C2"/>
</dbReference>
<keyword evidence="3" id="KW-1133">Transmembrane helix</keyword>
<keyword evidence="2" id="KW-0808">Transferase</keyword>
<evidence type="ECO:0000259" key="4">
    <source>
        <dbReference type="Pfam" id="PF08392"/>
    </source>
</evidence>
<dbReference type="GO" id="GO:0006412">
    <property type="term" value="P:translation"/>
    <property type="evidence" value="ECO:0007669"/>
    <property type="project" value="UniProtKB-KW"/>
</dbReference>
<keyword evidence="1" id="KW-0648">Protein biosynthesis</keyword>
<dbReference type="GO" id="GO:0016020">
    <property type="term" value="C:membrane"/>
    <property type="evidence" value="ECO:0007669"/>
    <property type="project" value="InterPro"/>
</dbReference>
<dbReference type="EMBL" id="JAHRHJ020000009">
    <property type="protein sequence ID" value="KAH9300667.1"/>
    <property type="molecule type" value="Genomic_DNA"/>
</dbReference>
<dbReference type="InterPro" id="IPR011035">
    <property type="entry name" value="Ribosomal_bL25/Gln-tRNA_synth"/>
</dbReference>
<keyword evidence="2" id="KW-0012">Acyltransferase</keyword>
<organism evidence="6 7">
    <name type="scientific">Taxus chinensis</name>
    <name type="common">Chinese yew</name>
    <name type="synonym">Taxus wallichiana var. chinensis</name>
    <dbReference type="NCBI Taxonomy" id="29808"/>
    <lineage>
        <taxon>Eukaryota</taxon>
        <taxon>Viridiplantae</taxon>
        <taxon>Streptophyta</taxon>
        <taxon>Embryophyta</taxon>
        <taxon>Tracheophyta</taxon>
        <taxon>Spermatophyta</taxon>
        <taxon>Pinopsida</taxon>
        <taxon>Pinidae</taxon>
        <taxon>Conifers II</taxon>
        <taxon>Cupressales</taxon>
        <taxon>Taxaceae</taxon>
        <taxon>Taxus</taxon>
    </lineage>
</organism>
<dbReference type="Pfam" id="PF20974">
    <property type="entry name" value="tRNA-synt_1c_C2"/>
    <property type="match status" value="1"/>
</dbReference>
<feature type="transmembrane region" description="Helical" evidence="3">
    <location>
        <begin position="53"/>
        <end position="72"/>
    </location>
</feature>
<gene>
    <name evidence="6" type="ORF">KI387_012250</name>
</gene>
<dbReference type="SUPFAM" id="SSF50715">
    <property type="entry name" value="Ribosomal protein L25-like"/>
    <property type="match status" value="1"/>
</dbReference>
<evidence type="ECO:0000259" key="5">
    <source>
        <dbReference type="Pfam" id="PF20974"/>
    </source>
</evidence>
<reference evidence="6 7" key="1">
    <citation type="journal article" date="2021" name="Nat. Plants">
        <title>The Taxus genome provides insights into paclitaxel biosynthesis.</title>
        <authorList>
            <person name="Xiong X."/>
            <person name="Gou J."/>
            <person name="Liao Q."/>
            <person name="Li Y."/>
            <person name="Zhou Q."/>
            <person name="Bi G."/>
            <person name="Li C."/>
            <person name="Du R."/>
            <person name="Wang X."/>
            <person name="Sun T."/>
            <person name="Guo L."/>
            <person name="Liang H."/>
            <person name="Lu P."/>
            <person name="Wu Y."/>
            <person name="Zhang Z."/>
            <person name="Ro D.K."/>
            <person name="Shang Y."/>
            <person name="Huang S."/>
            <person name="Yan J."/>
        </authorList>
    </citation>
    <scope>NUCLEOTIDE SEQUENCE [LARGE SCALE GENOMIC DNA]</scope>
    <source>
        <strain evidence="6">Ta-2019</strain>
    </source>
</reference>
<evidence type="ECO:0000256" key="1">
    <source>
        <dbReference type="ARBA" id="ARBA00022917"/>
    </source>
</evidence>
<keyword evidence="7" id="KW-1185">Reference proteome</keyword>
<dbReference type="InterPro" id="IPR013601">
    <property type="entry name" value="FAE1_typ3_polyketide_synth"/>
</dbReference>
<evidence type="ECO:0000256" key="3">
    <source>
        <dbReference type="SAM" id="Phobius"/>
    </source>
</evidence>
<comment type="caution">
    <text evidence="6">The sequence shown here is derived from an EMBL/GenBank/DDBJ whole genome shotgun (WGS) entry which is preliminary data.</text>
</comment>
<name>A0AA38CNJ5_TAXCH</name>
<sequence length="305" mass="34601">MGGGGRMEQSSNPSSDDNGVVTEGVFVEINQRRGMPDFLLMVKLKYVRLGCQYLVQHFLMLLFFSLLVVVVWEVGRIGPEDLKVLRQTLEFNLAHVMSCMGLLVFIGRIYFLSRPRSVYLLDYSCYPLPVSRWVPYAIFMEHSQLFKYFDQKSLDFQMKILEWLGLSEETCLPLALHYISSSPTMAALRDKATRKTSSGISGACQHHLGSRTSHLCPGISENWATDTIVTSLRDSVGPTHHLEETDDFLQVLSPCTRWETAAIGDANMRNIKRGEIIQLERKGYFRCDVPYLRPSKPVVLIAVPD</sequence>
<proteinExistence type="predicted"/>
<evidence type="ECO:0000313" key="6">
    <source>
        <dbReference type="EMBL" id="KAH9300667.1"/>
    </source>
</evidence>
<feature type="transmembrane region" description="Helical" evidence="3">
    <location>
        <begin position="92"/>
        <end position="111"/>
    </location>
</feature>
<evidence type="ECO:0000313" key="7">
    <source>
        <dbReference type="Proteomes" id="UP000824469"/>
    </source>
</evidence>
<feature type="domain" description="FAE" evidence="4">
    <location>
        <begin position="110"/>
        <end position="194"/>
    </location>
</feature>
<dbReference type="GO" id="GO:0016747">
    <property type="term" value="F:acyltransferase activity, transferring groups other than amino-acyl groups"/>
    <property type="evidence" value="ECO:0007669"/>
    <property type="project" value="InterPro"/>
</dbReference>
<keyword evidence="3" id="KW-0812">Transmembrane</keyword>
<feature type="domain" description="tRNA synthetases class I (E and Q) anti-codon binding" evidence="5">
    <location>
        <begin position="246"/>
        <end position="288"/>
    </location>
</feature>
<keyword evidence="3" id="KW-0472">Membrane</keyword>
<feature type="non-terminal residue" evidence="6">
    <location>
        <position position="305"/>
    </location>
</feature>
<dbReference type="Proteomes" id="UP000824469">
    <property type="component" value="Unassembled WGS sequence"/>
</dbReference>
<evidence type="ECO:0000256" key="2">
    <source>
        <dbReference type="ARBA" id="ARBA00023315"/>
    </source>
</evidence>
<dbReference type="PANTHER" id="PTHR31561">
    <property type="entry name" value="3-KETOACYL-COA SYNTHASE"/>
    <property type="match status" value="1"/>
</dbReference>
<accession>A0AA38CNJ5</accession>